<feature type="domain" description="Metallo-beta-lactamase" evidence="1">
    <location>
        <begin position="18"/>
        <end position="196"/>
    </location>
</feature>
<evidence type="ECO:0000313" key="2">
    <source>
        <dbReference type="EMBL" id="CAA9291084.1"/>
    </source>
</evidence>
<dbReference type="SUPFAM" id="SSF56281">
    <property type="entry name" value="Metallo-hydrolase/oxidoreductase"/>
    <property type="match status" value="1"/>
</dbReference>
<evidence type="ECO:0000259" key="1">
    <source>
        <dbReference type="SMART" id="SM00849"/>
    </source>
</evidence>
<name>A0A6J4JZ83_9ACTN</name>
<dbReference type="InterPro" id="IPR036866">
    <property type="entry name" value="RibonucZ/Hydroxyglut_hydro"/>
</dbReference>
<dbReference type="GO" id="GO:0042781">
    <property type="term" value="F:3'-tRNA processing endoribonuclease activity"/>
    <property type="evidence" value="ECO:0007669"/>
    <property type="project" value="TreeGrafter"/>
</dbReference>
<proteinExistence type="predicted"/>
<accession>A0A6J4JZ83</accession>
<dbReference type="EMBL" id="CADCTP010000419">
    <property type="protein sequence ID" value="CAA9291084.1"/>
    <property type="molecule type" value="Genomic_DNA"/>
</dbReference>
<dbReference type="PANTHER" id="PTHR46018:SF4">
    <property type="entry name" value="METALLO-HYDROLASE YHFI-RELATED"/>
    <property type="match status" value="1"/>
</dbReference>
<protein>
    <submittedName>
        <fullName evidence="2">Metal-dependent hydrolases of the beta-lactamase superfamily III</fullName>
    </submittedName>
</protein>
<dbReference type="AlphaFoldDB" id="A0A6J4JZ83"/>
<reference evidence="2" key="1">
    <citation type="submission" date="2020-02" db="EMBL/GenBank/DDBJ databases">
        <authorList>
            <person name="Meier V. D."/>
        </authorList>
    </citation>
    <scope>NUCLEOTIDE SEQUENCE</scope>
    <source>
        <strain evidence="2">AVDCRST_MAG41</strain>
    </source>
</reference>
<organism evidence="2">
    <name type="scientific">uncultured Mycobacteriales bacterium</name>
    <dbReference type="NCBI Taxonomy" id="581187"/>
    <lineage>
        <taxon>Bacteria</taxon>
        <taxon>Bacillati</taxon>
        <taxon>Actinomycetota</taxon>
        <taxon>Actinomycetes</taxon>
        <taxon>Mycobacteriales</taxon>
        <taxon>environmental samples</taxon>
    </lineage>
</organism>
<sequence length="247" mass="25591">MRLTIVGCSGSAPGPDGPASAYLVEQDGFRLLLDLGSGAFGALQRYVDPARVDAVVLSHLHADHCLDLTAMVVHRRHVVAGLPPLPVLGPAGTDERLALAYDPAAPDGLRDVFDVRTVAPGERELGPFRLRFARVAHPVPTHAVRVSAGGRDLVYSGDTGPSDALVGLAAGADVLLCEASFADTDPRPPDLHLTGREAGEHAARAGVGRLLVTHVPPWADAPAIAAEAAAAFPGPSSPVRPGDTYEL</sequence>
<gene>
    <name evidence="2" type="ORF">AVDCRST_MAG41-4364</name>
</gene>
<dbReference type="SMART" id="SM00849">
    <property type="entry name" value="Lactamase_B"/>
    <property type="match status" value="1"/>
</dbReference>
<dbReference type="Gene3D" id="3.60.15.10">
    <property type="entry name" value="Ribonuclease Z/Hydroxyacylglutathione hydrolase-like"/>
    <property type="match status" value="1"/>
</dbReference>
<keyword evidence="2" id="KW-0378">Hydrolase</keyword>
<dbReference type="InterPro" id="IPR001279">
    <property type="entry name" value="Metallo-B-lactamas"/>
</dbReference>
<dbReference type="Pfam" id="PF12706">
    <property type="entry name" value="Lactamase_B_2"/>
    <property type="match status" value="1"/>
</dbReference>
<dbReference type="CDD" id="cd07716">
    <property type="entry name" value="RNaseZ_short-form-like_MBL-fold"/>
    <property type="match status" value="1"/>
</dbReference>
<dbReference type="PANTHER" id="PTHR46018">
    <property type="entry name" value="ZINC PHOSPHODIESTERASE ELAC PROTEIN 1"/>
    <property type="match status" value="1"/>
</dbReference>